<evidence type="ECO:0000256" key="2">
    <source>
        <dbReference type="ARBA" id="ARBA00004993"/>
    </source>
</evidence>
<dbReference type="InterPro" id="IPR003542">
    <property type="entry name" value="Enbac_synth_compD-like"/>
</dbReference>
<dbReference type="UniPathway" id="UPA00017"/>
<protein>
    <recommendedName>
        <fullName evidence="5">Enterobactin synthase component D</fullName>
    </recommendedName>
    <alternativeName>
        <fullName evidence="8">4'-phosphopantetheinyl transferase EntD</fullName>
    </alternativeName>
    <alternativeName>
        <fullName evidence="9">Enterochelin synthase D</fullName>
    </alternativeName>
</protein>
<comment type="function">
    <text evidence="1">Involved in the biosynthesis of the siderophore enterobactin (enterochelin), which is a macrocyclic trimeric lactone of N-(2,3-dihydroxybenzoyl)-serine. The serine trilactone serves as a scaffolding for the three catechol functionalities that provide hexadentate coordination for the tightly ligated iron(2+) atoms. Plays an essential role in the assembly of the enterobactin by catalyzing the transfer of the 4'-phosphopantetheine (Ppant) moiety from coenzyme A to the apo-domains of both EntB (ArCP domain) and EntF (PCP domain) to yield their holo-forms which make them competent for the activation of 2,3-dihydroxybenzoate (DHB) and L-serine, respectively.</text>
</comment>
<proteinExistence type="inferred from homology"/>
<comment type="cofactor">
    <cofactor evidence="13">
        <name>Mg(2+)</name>
        <dbReference type="ChEBI" id="CHEBI:18420"/>
    </cofactor>
</comment>
<evidence type="ECO:0000256" key="10">
    <source>
        <dbReference type="ARBA" id="ARBA00049176"/>
    </source>
</evidence>
<evidence type="ECO:0000256" key="13">
    <source>
        <dbReference type="PIRSR" id="PIRSR603542-2"/>
    </source>
</evidence>
<feature type="binding site" evidence="12">
    <location>
        <position position="169"/>
    </location>
    <ligand>
        <name>CoA</name>
        <dbReference type="ChEBI" id="CHEBI:57287"/>
    </ligand>
</feature>
<feature type="binding site" evidence="13">
    <location>
        <position position="125"/>
    </location>
    <ligand>
        <name>Mg(2+)</name>
        <dbReference type="ChEBI" id="CHEBI:18420"/>
    </ligand>
</feature>
<sequence length="252" mass="27094">MIQTPPPPQGCSEALSDWPWPGDADGLSLQRCQFDPARLDGSDFARLGISAVTGAAKRQMEYLAGRYCAAVALQSFGCLNVPARGDDRAPLWPTGFCGSISHSQGVALAVVGRQSAWRSLGLDLEAQLSDERARRLCAEILTPAEQQRLQALPGDAQATRVSLTFSLKESLFKALYPLTGVRFYFQDAELLMADQGVAQLRLLKTLSAEWTAGRELPARYAEIDGQLLSLVAVAAEYAVLSRPPAADAARSG</sequence>
<comment type="caution">
    <text evidence="16">The sequence shown here is derived from an EMBL/GenBank/DDBJ whole genome shotgun (WGS) entry which is preliminary data.</text>
</comment>
<feature type="binding site" evidence="12">
    <location>
        <position position="58"/>
    </location>
    <ligand>
        <name>CoA</name>
        <dbReference type="ChEBI" id="CHEBI:57287"/>
    </ligand>
</feature>
<organism evidence="16 17">
    <name type="scientific">Pseudomonas fluvialis</name>
    <dbReference type="NCBI Taxonomy" id="1793966"/>
    <lineage>
        <taxon>Bacteria</taxon>
        <taxon>Pseudomonadati</taxon>
        <taxon>Pseudomonadota</taxon>
        <taxon>Gammaproteobacteria</taxon>
        <taxon>Pseudomonadales</taxon>
        <taxon>Pseudomonadaceae</taxon>
        <taxon>Pseudomonas</taxon>
    </lineage>
</organism>
<dbReference type="InterPro" id="IPR037143">
    <property type="entry name" value="4-PPantetheinyl_Trfase_dom_sf"/>
</dbReference>
<evidence type="ECO:0000256" key="1">
    <source>
        <dbReference type="ARBA" id="ARBA00003937"/>
    </source>
</evidence>
<evidence type="ECO:0000256" key="6">
    <source>
        <dbReference type="ARBA" id="ARBA00022679"/>
    </source>
</evidence>
<comment type="catalytic activity">
    <reaction evidence="11">
        <text>apo-[peptidyl-carrier protein] + CoA = holo-[peptidyl-carrier protein] + adenosine 3',5'-bisphosphate + H(+)</text>
        <dbReference type="Rhea" id="RHEA:46228"/>
        <dbReference type="Rhea" id="RHEA-COMP:11479"/>
        <dbReference type="Rhea" id="RHEA-COMP:11480"/>
        <dbReference type="ChEBI" id="CHEBI:15378"/>
        <dbReference type="ChEBI" id="CHEBI:29999"/>
        <dbReference type="ChEBI" id="CHEBI:57287"/>
        <dbReference type="ChEBI" id="CHEBI:58343"/>
        <dbReference type="ChEBI" id="CHEBI:64479"/>
    </reaction>
</comment>
<feature type="domain" description="4'-phosphopantetheinyl transferase" evidence="14">
    <location>
        <begin position="119"/>
        <end position="215"/>
    </location>
</feature>
<dbReference type="PANTHER" id="PTHR38096">
    <property type="entry name" value="ENTEROBACTIN SYNTHASE COMPONENT D"/>
    <property type="match status" value="1"/>
</dbReference>
<feature type="binding site" evidence="12">
    <location>
        <position position="123"/>
    </location>
    <ligand>
        <name>CoA</name>
        <dbReference type="ChEBI" id="CHEBI:57287"/>
    </ligand>
</feature>
<comment type="catalytic activity">
    <reaction evidence="10">
        <text>apo-[aryl-carrier protein] + CoA = holo-[aryl-carrier protein] + adenosine 3',5'-bisphosphate + H(+)</text>
        <dbReference type="Rhea" id="RHEA:48404"/>
        <dbReference type="Rhea" id="RHEA-COMP:15903"/>
        <dbReference type="Rhea" id="RHEA-COMP:17557"/>
        <dbReference type="ChEBI" id="CHEBI:15378"/>
        <dbReference type="ChEBI" id="CHEBI:29999"/>
        <dbReference type="ChEBI" id="CHEBI:57287"/>
        <dbReference type="ChEBI" id="CHEBI:58343"/>
        <dbReference type="ChEBI" id="CHEBI:64479"/>
    </reaction>
</comment>
<evidence type="ECO:0000256" key="8">
    <source>
        <dbReference type="ARBA" id="ARBA00029894"/>
    </source>
</evidence>
<dbReference type="SUPFAM" id="SSF56214">
    <property type="entry name" value="4'-phosphopantetheinyl transferase"/>
    <property type="match status" value="1"/>
</dbReference>
<feature type="binding site" evidence="12">
    <location>
        <begin position="101"/>
        <end position="102"/>
    </location>
    <ligand>
        <name>CoA</name>
        <dbReference type="ChEBI" id="CHEBI:57287"/>
    </ligand>
</feature>
<evidence type="ECO:0000313" key="16">
    <source>
        <dbReference type="EMBL" id="MBB6341987.1"/>
    </source>
</evidence>
<feature type="binding site" evidence="12">
    <location>
        <position position="173"/>
    </location>
    <ligand>
        <name>CoA</name>
        <dbReference type="ChEBI" id="CHEBI:57287"/>
    </ligand>
</feature>
<dbReference type="AlphaFoldDB" id="A0A7X0ERZ6"/>
<feature type="binding site" evidence="13">
    <location>
        <position position="123"/>
    </location>
    <ligand>
        <name>Mg(2+)</name>
        <dbReference type="ChEBI" id="CHEBI:18420"/>
    </ligand>
</feature>
<name>A0A7X0ERZ6_9PSED</name>
<dbReference type="PANTHER" id="PTHR38096:SF1">
    <property type="entry name" value="ENTEROBACTIN SYNTHASE COMPONENT D"/>
    <property type="match status" value="1"/>
</dbReference>
<dbReference type="GO" id="GO:0009366">
    <property type="term" value="C:enterobactin synthetase complex"/>
    <property type="evidence" value="ECO:0007669"/>
    <property type="project" value="InterPro"/>
</dbReference>
<dbReference type="Proteomes" id="UP000557193">
    <property type="component" value="Unassembled WGS sequence"/>
</dbReference>
<evidence type="ECO:0000256" key="12">
    <source>
        <dbReference type="PIRSR" id="PIRSR603542-1"/>
    </source>
</evidence>
<evidence type="ECO:0000256" key="7">
    <source>
        <dbReference type="ARBA" id="ARBA00023191"/>
    </source>
</evidence>
<evidence type="ECO:0000256" key="11">
    <source>
        <dbReference type="ARBA" id="ARBA00049191"/>
    </source>
</evidence>
<dbReference type="EMBL" id="JACHLL010000003">
    <property type="protein sequence ID" value="MBB6341987.1"/>
    <property type="molecule type" value="Genomic_DNA"/>
</dbReference>
<evidence type="ECO:0000259" key="15">
    <source>
        <dbReference type="Pfam" id="PF17837"/>
    </source>
</evidence>
<evidence type="ECO:0000259" key="14">
    <source>
        <dbReference type="Pfam" id="PF01648"/>
    </source>
</evidence>
<accession>A0A7X0ERZ6</accession>
<dbReference type="InterPro" id="IPR008278">
    <property type="entry name" value="4-PPantetheinyl_Trfase_dom"/>
</dbReference>
<keyword evidence="6 16" id="KW-0808">Transferase</keyword>
<comment type="subunit">
    <text evidence="4">EntB, EntD, EntE, and EntF form a multienzyme complex called enterobactin synthase.</text>
</comment>
<gene>
    <name evidence="16" type="ORF">HNP49_002155</name>
</gene>
<dbReference type="GO" id="GO:0000287">
    <property type="term" value="F:magnesium ion binding"/>
    <property type="evidence" value="ECO:0007669"/>
    <property type="project" value="InterPro"/>
</dbReference>
<dbReference type="GO" id="GO:0005886">
    <property type="term" value="C:plasma membrane"/>
    <property type="evidence" value="ECO:0007669"/>
    <property type="project" value="TreeGrafter"/>
</dbReference>
<dbReference type="Pfam" id="PF01648">
    <property type="entry name" value="ACPS"/>
    <property type="match status" value="1"/>
</dbReference>
<keyword evidence="7" id="KW-0259">Enterobactin biosynthesis</keyword>
<keyword evidence="13" id="KW-0479">Metal-binding</keyword>
<keyword evidence="17" id="KW-1185">Reference proteome</keyword>
<comment type="similarity">
    <text evidence="3">Belongs to the P-Pant transferase superfamily. EntD family.</text>
</comment>
<keyword evidence="13" id="KW-0460">Magnesium</keyword>
<dbReference type="Gene3D" id="3.90.470.20">
    <property type="entry name" value="4'-phosphopantetheinyl transferase domain"/>
    <property type="match status" value="1"/>
</dbReference>
<dbReference type="GO" id="GO:0008897">
    <property type="term" value="F:holo-[acyl-carrier-protein] synthase activity"/>
    <property type="evidence" value="ECO:0007669"/>
    <property type="project" value="InterPro"/>
</dbReference>
<evidence type="ECO:0000256" key="9">
    <source>
        <dbReference type="ARBA" id="ARBA00031996"/>
    </source>
</evidence>
<evidence type="ECO:0000313" key="17">
    <source>
        <dbReference type="Proteomes" id="UP000557193"/>
    </source>
</evidence>
<reference evidence="16 17" key="1">
    <citation type="submission" date="2020-08" db="EMBL/GenBank/DDBJ databases">
        <title>Functional genomics of gut bacteria from endangered species of beetles.</title>
        <authorList>
            <person name="Carlos-Shanley C."/>
        </authorList>
    </citation>
    <scope>NUCLEOTIDE SEQUENCE [LARGE SCALE GENOMIC DNA]</scope>
    <source>
        <strain evidence="16 17">S00202</strain>
    </source>
</reference>
<dbReference type="InterPro" id="IPR041354">
    <property type="entry name" value="4PPT_N"/>
</dbReference>
<evidence type="ECO:0000256" key="5">
    <source>
        <dbReference type="ARBA" id="ARBA00019087"/>
    </source>
</evidence>
<feature type="binding site" evidence="12">
    <location>
        <position position="66"/>
    </location>
    <ligand>
        <name>CoA</name>
        <dbReference type="ChEBI" id="CHEBI:57287"/>
    </ligand>
</feature>
<dbReference type="GO" id="GO:0009239">
    <property type="term" value="P:enterobactin biosynthetic process"/>
    <property type="evidence" value="ECO:0007669"/>
    <property type="project" value="UniProtKB-UniPathway"/>
</dbReference>
<evidence type="ECO:0000256" key="3">
    <source>
        <dbReference type="ARBA" id="ARBA00008342"/>
    </source>
</evidence>
<dbReference type="RefSeq" id="WP_184683150.1">
    <property type="nucleotide sequence ID" value="NZ_JACHLL010000003.1"/>
</dbReference>
<dbReference type="PRINTS" id="PR01399">
    <property type="entry name" value="ENTSNTHTASED"/>
</dbReference>
<evidence type="ECO:0000256" key="4">
    <source>
        <dbReference type="ARBA" id="ARBA00011503"/>
    </source>
</evidence>
<feature type="domain" description="4'-phosphopantetheinyl transferase N-terminal" evidence="15">
    <location>
        <begin position="55"/>
        <end position="111"/>
    </location>
</feature>
<comment type="pathway">
    <text evidence="2">Siderophore biosynthesis; enterobactin biosynthesis.</text>
</comment>
<dbReference type="Pfam" id="PF17837">
    <property type="entry name" value="4PPT_N"/>
    <property type="match status" value="1"/>
</dbReference>